<dbReference type="InterPro" id="IPR011989">
    <property type="entry name" value="ARM-like"/>
</dbReference>
<gene>
    <name evidence="1" type="ORF">HaLaN_26974</name>
</gene>
<evidence type="ECO:0000313" key="1">
    <source>
        <dbReference type="EMBL" id="GFH28475.1"/>
    </source>
</evidence>
<dbReference type="AlphaFoldDB" id="A0A6A0A7D6"/>
<feature type="non-terminal residue" evidence="1">
    <location>
        <position position="1"/>
    </location>
</feature>
<dbReference type="Gene3D" id="1.25.10.10">
    <property type="entry name" value="Leucine-rich Repeat Variant"/>
    <property type="match status" value="1"/>
</dbReference>
<proteinExistence type="predicted"/>
<reference evidence="1 2" key="1">
    <citation type="submission" date="2020-02" db="EMBL/GenBank/DDBJ databases">
        <title>Draft genome sequence of Haematococcus lacustris strain NIES-144.</title>
        <authorList>
            <person name="Morimoto D."/>
            <person name="Nakagawa S."/>
            <person name="Yoshida T."/>
            <person name="Sawayama S."/>
        </authorList>
    </citation>
    <scope>NUCLEOTIDE SEQUENCE [LARGE SCALE GENOMIC DNA]</scope>
    <source>
        <strain evidence="1 2">NIES-144</strain>
    </source>
</reference>
<protein>
    <submittedName>
        <fullName evidence="1">Uncharacterized protein</fullName>
    </submittedName>
</protein>
<evidence type="ECO:0000313" key="2">
    <source>
        <dbReference type="Proteomes" id="UP000485058"/>
    </source>
</evidence>
<organism evidence="1 2">
    <name type="scientific">Haematococcus lacustris</name>
    <name type="common">Green alga</name>
    <name type="synonym">Haematococcus pluvialis</name>
    <dbReference type="NCBI Taxonomy" id="44745"/>
    <lineage>
        <taxon>Eukaryota</taxon>
        <taxon>Viridiplantae</taxon>
        <taxon>Chlorophyta</taxon>
        <taxon>core chlorophytes</taxon>
        <taxon>Chlorophyceae</taxon>
        <taxon>CS clade</taxon>
        <taxon>Chlamydomonadales</taxon>
        <taxon>Haematococcaceae</taxon>
        <taxon>Haematococcus</taxon>
    </lineage>
</organism>
<keyword evidence="2" id="KW-1185">Reference proteome</keyword>
<accession>A0A6A0A7D6</accession>
<sequence>MALLQPTQDLGDPGPALQLLVRGMGDPKDKVRAVALEGLAVLAHRLGSPTHLLSLLAPTTLTDSQRQQ</sequence>
<comment type="caution">
    <text evidence="1">The sequence shown here is derived from an EMBL/GenBank/DDBJ whole genome shotgun (WGS) entry which is preliminary data.</text>
</comment>
<feature type="non-terminal residue" evidence="1">
    <location>
        <position position="68"/>
    </location>
</feature>
<dbReference type="EMBL" id="BLLF01003893">
    <property type="protein sequence ID" value="GFH28475.1"/>
    <property type="molecule type" value="Genomic_DNA"/>
</dbReference>
<dbReference type="Proteomes" id="UP000485058">
    <property type="component" value="Unassembled WGS sequence"/>
</dbReference>
<name>A0A6A0A7D6_HAELA</name>